<reference evidence="2 3" key="1">
    <citation type="submission" date="2016-10" db="EMBL/GenBank/DDBJ databases">
        <authorList>
            <person name="de Groot N.N."/>
        </authorList>
    </citation>
    <scope>NUCLEOTIDE SEQUENCE [LARGE SCALE GENOMIC DNA]</scope>
    <source>
        <strain evidence="2 3">CGMCC 1.10836</strain>
    </source>
</reference>
<sequence>MKLVILATALVLAGSASYAENRLVTFTNKTEVVVNEMFGSNSGSDNWEEDVLGNDTLEPGQSVDVNFDDATGYCKFDFKVTFADGDEGTLMDVNVCEVADVTIQ</sequence>
<accession>A0A1H8NEI3</accession>
<evidence type="ECO:0008006" key="4">
    <source>
        <dbReference type="Google" id="ProtNLM"/>
    </source>
</evidence>
<proteinExistence type="predicted"/>
<evidence type="ECO:0000256" key="1">
    <source>
        <dbReference type="SAM" id="SignalP"/>
    </source>
</evidence>
<evidence type="ECO:0000313" key="3">
    <source>
        <dbReference type="Proteomes" id="UP000183002"/>
    </source>
</evidence>
<name>A0A1H8NEI3_9RHOB</name>
<organism evidence="2 3">
    <name type="scientific">Pseudorhodobacter antarcticus</name>
    <dbReference type="NCBI Taxonomy" id="1077947"/>
    <lineage>
        <taxon>Bacteria</taxon>
        <taxon>Pseudomonadati</taxon>
        <taxon>Pseudomonadota</taxon>
        <taxon>Alphaproteobacteria</taxon>
        <taxon>Rhodobacterales</taxon>
        <taxon>Paracoccaceae</taxon>
        <taxon>Pseudorhodobacter</taxon>
    </lineage>
</organism>
<dbReference type="RefSeq" id="WP_231579759.1">
    <property type="nucleotide sequence ID" value="NZ_FOCO01000080.1"/>
</dbReference>
<gene>
    <name evidence="2" type="ORF">SAMN05216227_10803</name>
</gene>
<keyword evidence="3" id="KW-1185">Reference proteome</keyword>
<feature type="signal peptide" evidence="1">
    <location>
        <begin position="1"/>
        <end position="18"/>
    </location>
</feature>
<dbReference type="EMBL" id="FOCO01000080">
    <property type="protein sequence ID" value="SEO27879.1"/>
    <property type="molecule type" value="Genomic_DNA"/>
</dbReference>
<dbReference type="AlphaFoldDB" id="A0A1H8NEI3"/>
<dbReference type="Proteomes" id="UP000183002">
    <property type="component" value="Unassembled WGS sequence"/>
</dbReference>
<protein>
    <recommendedName>
        <fullName evidence="4">Argininosuccinate lyase</fullName>
    </recommendedName>
</protein>
<feature type="chain" id="PRO_5010357598" description="Argininosuccinate lyase" evidence="1">
    <location>
        <begin position="19"/>
        <end position="104"/>
    </location>
</feature>
<evidence type="ECO:0000313" key="2">
    <source>
        <dbReference type="EMBL" id="SEO27879.1"/>
    </source>
</evidence>
<keyword evidence="1" id="KW-0732">Signal</keyword>